<evidence type="ECO:0000256" key="7">
    <source>
        <dbReference type="ARBA" id="ARBA00039038"/>
    </source>
</evidence>
<protein>
    <recommendedName>
        <fullName evidence="7">sterol 22-desaturase</fullName>
        <ecNumber evidence="7">1.14.19.41</ecNumber>
    </recommendedName>
</protein>
<proteinExistence type="inferred from homology"/>
<keyword evidence="5 8" id="KW-0408">Iron</keyword>
<dbReference type="PRINTS" id="PR00385">
    <property type="entry name" value="P450"/>
</dbReference>
<evidence type="ECO:0000256" key="8">
    <source>
        <dbReference type="PIRSR" id="PIRSR602403-1"/>
    </source>
</evidence>
<evidence type="ECO:0000256" key="4">
    <source>
        <dbReference type="ARBA" id="ARBA00023002"/>
    </source>
</evidence>
<dbReference type="Proteomes" id="UP001230504">
    <property type="component" value="Unassembled WGS sequence"/>
</dbReference>
<comment type="similarity">
    <text evidence="2">Belongs to the cytochrome P450 family.</text>
</comment>
<comment type="cofactor">
    <cofactor evidence="1 8">
        <name>heme</name>
        <dbReference type="ChEBI" id="CHEBI:30413"/>
    </cofactor>
</comment>
<evidence type="ECO:0000256" key="2">
    <source>
        <dbReference type="ARBA" id="ARBA00010617"/>
    </source>
</evidence>
<evidence type="ECO:0000256" key="3">
    <source>
        <dbReference type="ARBA" id="ARBA00022723"/>
    </source>
</evidence>
<keyword evidence="3 8" id="KW-0479">Metal-binding</keyword>
<comment type="caution">
    <text evidence="9">The sequence shown here is derived from an EMBL/GenBank/DDBJ whole genome shotgun (WGS) entry which is preliminary data.</text>
</comment>
<dbReference type="Gene3D" id="1.10.630.10">
    <property type="entry name" value="Cytochrome P450"/>
    <property type="match status" value="1"/>
</dbReference>
<dbReference type="SUPFAM" id="SSF48264">
    <property type="entry name" value="Cytochrome P450"/>
    <property type="match status" value="1"/>
</dbReference>
<dbReference type="GeneID" id="85448973"/>
<evidence type="ECO:0000256" key="6">
    <source>
        <dbReference type="ARBA" id="ARBA00023033"/>
    </source>
</evidence>
<dbReference type="PANTHER" id="PTHR24286:SF228">
    <property type="entry name" value="C-22 STEROL DESATURASE ERG5"/>
    <property type="match status" value="1"/>
</dbReference>
<dbReference type="GO" id="GO:0016125">
    <property type="term" value="P:sterol metabolic process"/>
    <property type="evidence" value="ECO:0007669"/>
    <property type="project" value="TreeGrafter"/>
</dbReference>
<dbReference type="GO" id="GO:0020037">
    <property type="term" value="F:heme binding"/>
    <property type="evidence" value="ECO:0007669"/>
    <property type="project" value="InterPro"/>
</dbReference>
<dbReference type="InterPro" id="IPR002403">
    <property type="entry name" value="Cyt_P450_E_grp-IV"/>
</dbReference>
<dbReference type="PANTHER" id="PTHR24286">
    <property type="entry name" value="CYTOCHROME P450 26"/>
    <property type="match status" value="1"/>
</dbReference>
<organism evidence="9 10">
    <name type="scientific">Colletotrichum navitas</name>
    <dbReference type="NCBI Taxonomy" id="681940"/>
    <lineage>
        <taxon>Eukaryota</taxon>
        <taxon>Fungi</taxon>
        <taxon>Dikarya</taxon>
        <taxon>Ascomycota</taxon>
        <taxon>Pezizomycotina</taxon>
        <taxon>Sordariomycetes</taxon>
        <taxon>Hypocreomycetidae</taxon>
        <taxon>Glomerellales</taxon>
        <taxon>Glomerellaceae</taxon>
        <taxon>Colletotrichum</taxon>
        <taxon>Colletotrichum graminicola species complex</taxon>
    </lineage>
</organism>
<evidence type="ECO:0000256" key="1">
    <source>
        <dbReference type="ARBA" id="ARBA00001971"/>
    </source>
</evidence>
<keyword evidence="4" id="KW-0560">Oxidoreductase</keyword>
<evidence type="ECO:0000313" key="10">
    <source>
        <dbReference type="Proteomes" id="UP001230504"/>
    </source>
</evidence>
<name>A0AAD8PUV5_9PEZI</name>
<dbReference type="GO" id="GO:0004497">
    <property type="term" value="F:monooxygenase activity"/>
    <property type="evidence" value="ECO:0007669"/>
    <property type="project" value="UniProtKB-KW"/>
</dbReference>
<dbReference type="InterPro" id="IPR001128">
    <property type="entry name" value="Cyt_P450"/>
</dbReference>
<reference evidence="9" key="1">
    <citation type="submission" date="2021-06" db="EMBL/GenBank/DDBJ databases">
        <title>Comparative genomics, transcriptomics and evolutionary studies reveal genomic signatures of adaptation to plant cell wall in hemibiotrophic fungi.</title>
        <authorList>
            <consortium name="DOE Joint Genome Institute"/>
            <person name="Baroncelli R."/>
            <person name="Diaz J.F."/>
            <person name="Benocci T."/>
            <person name="Peng M."/>
            <person name="Battaglia E."/>
            <person name="Haridas S."/>
            <person name="Andreopoulos W."/>
            <person name="Labutti K."/>
            <person name="Pangilinan J."/>
            <person name="Floch G.L."/>
            <person name="Makela M.R."/>
            <person name="Henrissat B."/>
            <person name="Grigoriev I.V."/>
            <person name="Crouch J.A."/>
            <person name="De Vries R.P."/>
            <person name="Sukno S.A."/>
            <person name="Thon M.R."/>
        </authorList>
    </citation>
    <scope>NUCLEOTIDE SEQUENCE</scope>
    <source>
        <strain evidence="9">CBS 125086</strain>
    </source>
</reference>
<keyword evidence="6" id="KW-0503">Monooxygenase</keyword>
<evidence type="ECO:0000313" key="9">
    <source>
        <dbReference type="EMBL" id="KAK1585041.1"/>
    </source>
</evidence>
<dbReference type="AlphaFoldDB" id="A0AAD8PUV5"/>
<gene>
    <name evidence="9" type="ORF">LY79DRAFT_690741</name>
</gene>
<dbReference type="EMBL" id="JAHLJV010000048">
    <property type="protein sequence ID" value="KAK1585041.1"/>
    <property type="molecule type" value="Genomic_DNA"/>
</dbReference>
<dbReference type="EC" id="1.14.19.41" evidence="7"/>
<sequence length="501" mass="55783">MASVIIGTPVAQAELQQTWSNSTLHFPGNLPGFFAGWSTWQYAVTFLLGVVVYDQVMYLIRKGSIAGPTLKIPLMGPFIQALHPKFEEYLAQWASGPLSCVSVFHKFVVLASDRDIAHKVFKSPAYAGPCIVPIAKDILGPKSWVFLQGKAHVEYRRGLMPLFTNKAMATYLPVHEKVLGDYFAKFVAASEAERGGPTAFMALFREINCALSCRTFFGDYISQNAVEKIANDFYLVTAALELVNVPLSIAWPTPTCIVDHWVLHMMESERYRARVAAGDDAGAARPANVIREFTNEEISETLFTFLFASQDASSSATTWLFQILAQRPDVVERVRAENLAARGGDGTRPFDLPMLESLTYTNAVVKEVLRLRPPVIFVPYLATKKFPVTPGYTVPKGSMIIPSCYPALHDPEVYPNPDLFDPDRWITGDAESKTRNWLVFGAGPHDCLARRYVPLTMAAMIGKAALEVDWKHYATAKSEEIRVFATLFPMDDCQLSFTRRS</sequence>
<dbReference type="GO" id="GO:0000249">
    <property type="term" value="F:C-22 sterol desaturase (NADPH) activity"/>
    <property type="evidence" value="ECO:0007669"/>
    <property type="project" value="UniProtKB-EC"/>
</dbReference>
<dbReference type="InterPro" id="IPR036396">
    <property type="entry name" value="Cyt_P450_sf"/>
</dbReference>
<evidence type="ECO:0000256" key="5">
    <source>
        <dbReference type="ARBA" id="ARBA00023004"/>
    </source>
</evidence>
<dbReference type="Pfam" id="PF00067">
    <property type="entry name" value="p450"/>
    <property type="match status" value="1"/>
</dbReference>
<dbReference type="RefSeq" id="XP_060412094.1">
    <property type="nucleotide sequence ID" value="XM_060564733.1"/>
</dbReference>
<dbReference type="PRINTS" id="PR00465">
    <property type="entry name" value="EP450IV"/>
</dbReference>
<keyword evidence="10" id="KW-1185">Reference proteome</keyword>
<accession>A0AAD8PUV5</accession>
<feature type="binding site" description="axial binding residue" evidence="8">
    <location>
        <position position="447"/>
    </location>
    <ligand>
        <name>heme</name>
        <dbReference type="ChEBI" id="CHEBI:30413"/>
    </ligand>
    <ligandPart>
        <name>Fe</name>
        <dbReference type="ChEBI" id="CHEBI:18248"/>
    </ligandPart>
</feature>
<keyword evidence="8" id="KW-0349">Heme</keyword>
<dbReference type="GO" id="GO:0005506">
    <property type="term" value="F:iron ion binding"/>
    <property type="evidence" value="ECO:0007669"/>
    <property type="project" value="InterPro"/>
</dbReference>